<protein>
    <recommendedName>
        <fullName evidence="4">Glycosyltransferase 2-like domain-containing protein</fullName>
    </recommendedName>
</protein>
<evidence type="ECO:0000256" key="2">
    <source>
        <dbReference type="ARBA" id="ARBA00022676"/>
    </source>
</evidence>
<feature type="non-terminal residue" evidence="5">
    <location>
        <position position="174"/>
    </location>
</feature>
<keyword evidence="2" id="KW-0328">Glycosyltransferase</keyword>
<comment type="caution">
    <text evidence="5">The sequence shown here is derived from an EMBL/GenBank/DDBJ whole genome shotgun (WGS) entry which is preliminary data.</text>
</comment>
<dbReference type="InterPro" id="IPR001173">
    <property type="entry name" value="Glyco_trans_2-like"/>
</dbReference>
<keyword evidence="3" id="KW-0808">Transferase</keyword>
<dbReference type="InterPro" id="IPR029044">
    <property type="entry name" value="Nucleotide-diphossugar_trans"/>
</dbReference>
<dbReference type="SUPFAM" id="SSF53448">
    <property type="entry name" value="Nucleotide-diphospho-sugar transferases"/>
    <property type="match status" value="1"/>
</dbReference>
<evidence type="ECO:0000256" key="3">
    <source>
        <dbReference type="ARBA" id="ARBA00022679"/>
    </source>
</evidence>
<dbReference type="PANTHER" id="PTHR43179:SF12">
    <property type="entry name" value="GALACTOFURANOSYLTRANSFERASE GLFT2"/>
    <property type="match status" value="1"/>
</dbReference>
<sequence>MAEIAVVILNWNGVHFLEKFIPPLVEFTDQDIADIWVADNGSTDTSLELLNQKFPAVKTIELGENYGFAEGYNRALDQIDAPYFVLLNSDVEVTGNWLVPLYNAMKEDASLGACMPMVKSWHDRDSFEHAGAAGGFIDKFGYPFCRGRIFNRIEKDTGQFNSDLNIFLGLGGLP</sequence>
<comment type="similarity">
    <text evidence="1">Belongs to the glycosyltransferase 2 family.</text>
</comment>
<accession>X1L7R2</accession>
<evidence type="ECO:0000313" key="5">
    <source>
        <dbReference type="EMBL" id="GAI15367.1"/>
    </source>
</evidence>
<dbReference type="PANTHER" id="PTHR43179">
    <property type="entry name" value="RHAMNOSYLTRANSFERASE WBBL"/>
    <property type="match status" value="1"/>
</dbReference>
<proteinExistence type="inferred from homology"/>
<dbReference type="GO" id="GO:0016757">
    <property type="term" value="F:glycosyltransferase activity"/>
    <property type="evidence" value="ECO:0007669"/>
    <property type="project" value="UniProtKB-KW"/>
</dbReference>
<name>X1L7R2_9ZZZZ</name>
<reference evidence="5" key="1">
    <citation type="journal article" date="2014" name="Front. Microbiol.">
        <title>High frequency of phylogenetically diverse reductive dehalogenase-homologous genes in deep subseafloor sedimentary metagenomes.</title>
        <authorList>
            <person name="Kawai M."/>
            <person name="Futagami T."/>
            <person name="Toyoda A."/>
            <person name="Takaki Y."/>
            <person name="Nishi S."/>
            <person name="Hori S."/>
            <person name="Arai W."/>
            <person name="Tsubouchi T."/>
            <person name="Morono Y."/>
            <person name="Uchiyama I."/>
            <person name="Ito T."/>
            <person name="Fujiyama A."/>
            <person name="Inagaki F."/>
            <person name="Takami H."/>
        </authorList>
    </citation>
    <scope>NUCLEOTIDE SEQUENCE</scope>
    <source>
        <strain evidence="5">Expedition CK06-06</strain>
    </source>
</reference>
<dbReference type="Pfam" id="PF00535">
    <property type="entry name" value="Glycos_transf_2"/>
    <property type="match status" value="1"/>
</dbReference>
<evidence type="ECO:0000259" key="4">
    <source>
        <dbReference type="Pfam" id="PF00535"/>
    </source>
</evidence>
<organism evidence="5">
    <name type="scientific">marine sediment metagenome</name>
    <dbReference type="NCBI Taxonomy" id="412755"/>
    <lineage>
        <taxon>unclassified sequences</taxon>
        <taxon>metagenomes</taxon>
        <taxon>ecological metagenomes</taxon>
    </lineage>
</organism>
<evidence type="ECO:0000256" key="1">
    <source>
        <dbReference type="ARBA" id="ARBA00006739"/>
    </source>
</evidence>
<gene>
    <name evidence="5" type="ORF">S06H3_16196</name>
</gene>
<dbReference type="Gene3D" id="3.90.550.10">
    <property type="entry name" value="Spore Coat Polysaccharide Biosynthesis Protein SpsA, Chain A"/>
    <property type="match status" value="1"/>
</dbReference>
<dbReference type="AlphaFoldDB" id="X1L7R2"/>
<feature type="domain" description="Glycosyltransferase 2-like" evidence="4">
    <location>
        <begin position="6"/>
        <end position="132"/>
    </location>
</feature>
<dbReference type="EMBL" id="BARV01008002">
    <property type="protein sequence ID" value="GAI15367.1"/>
    <property type="molecule type" value="Genomic_DNA"/>
</dbReference>